<keyword evidence="6" id="KW-1133">Transmembrane helix</keyword>
<evidence type="ECO:0000256" key="2">
    <source>
        <dbReference type="ARBA" id="ARBA00022692"/>
    </source>
</evidence>
<dbReference type="Pfam" id="PF13432">
    <property type="entry name" value="TPR_16"/>
    <property type="match status" value="1"/>
</dbReference>
<keyword evidence="13" id="KW-0675">Receptor</keyword>
<feature type="repeat" description="TPR" evidence="10">
    <location>
        <begin position="330"/>
        <end position="363"/>
    </location>
</feature>
<evidence type="ECO:0000313" key="14">
    <source>
        <dbReference type="Proteomes" id="UP000242457"/>
    </source>
</evidence>
<evidence type="ECO:0000256" key="11">
    <source>
        <dbReference type="SAM" id="Coils"/>
    </source>
</evidence>
<dbReference type="AlphaFoldDB" id="A0A2A3EKM3"/>
<name>A0A2A3EKM3_APICC</name>
<evidence type="ECO:0000256" key="6">
    <source>
        <dbReference type="ARBA" id="ARBA00022989"/>
    </source>
</evidence>
<keyword evidence="3" id="KW-0677">Repeat</keyword>
<sequence length="583" mass="66184">MTGASGASVTGPLPKWQLALAVAAPVALGLGYMYYKNSSKPSSKPSRGKSKNSKKNGAPATDKQISIDIDCPPKSTTETETLLEKAQRLKTEGNKQFKIGKYDEAINQYNNAIEICPKENTEALATFYQNRAAAYEQLKKYSSVKADCTKALELNPKYAKALLRRARAMEYCNELESALEDVTTACILENFSNQTAIVMADRVLKQLGRQHAMEYLANKKLVMPSKYFIKTYIITFHKDPVLSNLQDINYNNLPMGFAKALKCVKEQEYDDVIPLCTEVINSSEPDILPHKMKVVLLRATFYLLLGQHDAALEDFGTIINNSTVLKDIKVHALIKRAALFMQLENPDKSFCDFETAIELDPECGDIYHHRGHVNLLMEKIDEAREDFKKAVELNPNFGVAYVQKCYADYRYGMMERSKELVEEAMRNFENAFEKFPDCPECYTLYAQMLTELQEYRKADIYFAKAIEKDPCNATVYVHRGLLHLQWNGDVDKAIEYINKALEMDDKCEYGYETLGTIEVQRGNVEEAMNLFDKALALGRTTMELTHIFSLRDAAKTRLKIKERLGSDFNVVEVILNLHNLFDS</sequence>
<feature type="repeat" description="TPR" evidence="10">
    <location>
        <begin position="86"/>
        <end position="119"/>
    </location>
</feature>
<evidence type="ECO:0000256" key="7">
    <source>
        <dbReference type="ARBA" id="ARBA00023128"/>
    </source>
</evidence>
<dbReference type="Gene3D" id="1.25.40.10">
    <property type="entry name" value="Tetratricopeptide repeat domain"/>
    <property type="match status" value="2"/>
</dbReference>
<dbReference type="PANTHER" id="PTHR46208:SF1">
    <property type="entry name" value="MITOCHONDRIAL IMPORT RECEPTOR SUBUNIT TOM70"/>
    <property type="match status" value="1"/>
</dbReference>
<dbReference type="PROSITE" id="PS50005">
    <property type="entry name" value="TPR"/>
    <property type="match status" value="5"/>
</dbReference>
<keyword evidence="5 10" id="KW-0802">TPR repeat</keyword>
<dbReference type="GO" id="GO:0030150">
    <property type="term" value="P:protein import into mitochondrial matrix"/>
    <property type="evidence" value="ECO:0007669"/>
    <property type="project" value="TreeGrafter"/>
</dbReference>
<feature type="repeat" description="TPR" evidence="10">
    <location>
        <begin position="364"/>
        <end position="397"/>
    </location>
</feature>
<dbReference type="InterPro" id="IPR019734">
    <property type="entry name" value="TPR_rpt"/>
</dbReference>
<keyword evidence="11" id="KW-0175">Coiled coil</keyword>
<dbReference type="GO" id="GO:0008320">
    <property type="term" value="F:protein transmembrane transporter activity"/>
    <property type="evidence" value="ECO:0007669"/>
    <property type="project" value="TreeGrafter"/>
</dbReference>
<evidence type="ECO:0000256" key="9">
    <source>
        <dbReference type="ARBA" id="ARBA00038030"/>
    </source>
</evidence>
<dbReference type="Pfam" id="PF13181">
    <property type="entry name" value="TPR_8"/>
    <property type="match status" value="1"/>
</dbReference>
<evidence type="ECO:0000256" key="5">
    <source>
        <dbReference type="ARBA" id="ARBA00022803"/>
    </source>
</evidence>
<dbReference type="Pfam" id="PF00515">
    <property type="entry name" value="TPR_1"/>
    <property type="match status" value="1"/>
</dbReference>
<dbReference type="STRING" id="94128.A0A2A3EKM3"/>
<evidence type="ECO:0000256" key="4">
    <source>
        <dbReference type="ARBA" id="ARBA00022787"/>
    </source>
</evidence>
<comment type="subcellular location">
    <subcellularLocation>
        <location evidence="1">Mitochondrion outer membrane</location>
        <topology evidence="1">Single-pass membrane protein</topology>
    </subcellularLocation>
</comment>
<dbReference type="PANTHER" id="PTHR46208">
    <property type="entry name" value="MITOCHONDRIAL IMPORT RECEPTOR SUBUNIT TOM70"/>
    <property type="match status" value="1"/>
</dbReference>
<evidence type="ECO:0000256" key="12">
    <source>
        <dbReference type="SAM" id="MobiDB-lite"/>
    </source>
</evidence>
<comment type="similarity">
    <text evidence="9">Belongs to the Tom70 family.</text>
</comment>
<dbReference type="GO" id="GO:0030943">
    <property type="term" value="F:mitochondrion targeting sequence binding"/>
    <property type="evidence" value="ECO:0007669"/>
    <property type="project" value="TreeGrafter"/>
</dbReference>
<keyword evidence="4" id="KW-1000">Mitochondrion outer membrane</keyword>
<protein>
    <submittedName>
        <fullName evidence="13">Mitochondrial import receptor subunit TOM70</fullName>
    </submittedName>
</protein>
<feature type="region of interest" description="Disordered" evidence="12">
    <location>
        <begin position="38"/>
        <end position="71"/>
    </location>
</feature>
<feature type="repeat" description="TPR" evidence="10">
    <location>
        <begin position="508"/>
        <end position="541"/>
    </location>
</feature>
<evidence type="ECO:0000313" key="13">
    <source>
        <dbReference type="EMBL" id="PBC32258.1"/>
    </source>
</evidence>
<keyword evidence="2" id="KW-0812">Transmembrane</keyword>
<dbReference type="SMART" id="SM00028">
    <property type="entry name" value="TPR"/>
    <property type="match status" value="9"/>
</dbReference>
<keyword evidence="8" id="KW-0472">Membrane</keyword>
<dbReference type="OrthoDB" id="66418at2759"/>
<evidence type="ECO:0000256" key="3">
    <source>
        <dbReference type="ARBA" id="ARBA00022737"/>
    </source>
</evidence>
<dbReference type="SUPFAM" id="SSF48452">
    <property type="entry name" value="TPR-like"/>
    <property type="match status" value="2"/>
</dbReference>
<feature type="repeat" description="TPR" evidence="10">
    <location>
        <begin position="439"/>
        <end position="472"/>
    </location>
</feature>
<organism evidence="13 14">
    <name type="scientific">Apis cerana cerana</name>
    <name type="common">Oriental honeybee</name>
    <dbReference type="NCBI Taxonomy" id="94128"/>
    <lineage>
        <taxon>Eukaryota</taxon>
        <taxon>Metazoa</taxon>
        <taxon>Ecdysozoa</taxon>
        <taxon>Arthropoda</taxon>
        <taxon>Hexapoda</taxon>
        <taxon>Insecta</taxon>
        <taxon>Pterygota</taxon>
        <taxon>Neoptera</taxon>
        <taxon>Endopterygota</taxon>
        <taxon>Hymenoptera</taxon>
        <taxon>Apocrita</taxon>
        <taxon>Aculeata</taxon>
        <taxon>Apoidea</taxon>
        <taxon>Anthophila</taxon>
        <taxon>Apidae</taxon>
        <taxon>Apis</taxon>
    </lineage>
</organism>
<evidence type="ECO:0000256" key="1">
    <source>
        <dbReference type="ARBA" id="ARBA00004572"/>
    </source>
</evidence>
<dbReference type="Pfam" id="PF13414">
    <property type="entry name" value="TPR_11"/>
    <property type="match status" value="1"/>
</dbReference>
<dbReference type="EMBL" id="KZ288219">
    <property type="protein sequence ID" value="PBC32258.1"/>
    <property type="molecule type" value="Genomic_DNA"/>
</dbReference>
<keyword evidence="14" id="KW-1185">Reference proteome</keyword>
<dbReference type="GO" id="GO:0045039">
    <property type="term" value="P:protein insertion into mitochondrial inner membrane"/>
    <property type="evidence" value="ECO:0007669"/>
    <property type="project" value="TreeGrafter"/>
</dbReference>
<dbReference type="Proteomes" id="UP000242457">
    <property type="component" value="Unassembled WGS sequence"/>
</dbReference>
<feature type="coiled-coil region" evidence="11">
    <location>
        <begin position="373"/>
        <end position="434"/>
    </location>
</feature>
<gene>
    <name evidence="13" type="ORF">APICC_07776</name>
</gene>
<evidence type="ECO:0000256" key="10">
    <source>
        <dbReference type="PROSITE-ProRule" id="PRU00339"/>
    </source>
</evidence>
<dbReference type="InterPro" id="IPR011990">
    <property type="entry name" value="TPR-like_helical_dom_sf"/>
</dbReference>
<dbReference type="GO" id="GO:0005741">
    <property type="term" value="C:mitochondrial outer membrane"/>
    <property type="evidence" value="ECO:0007669"/>
    <property type="project" value="UniProtKB-SubCell"/>
</dbReference>
<evidence type="ECO:0000256" key="8">
    <source>
        <dbReference type="ARBA" id="ARBA00023136"/>
    </source>
</evidence>
<reference evidence="13 14" key="1">
    <citation type="submission" date="2014-07" db="EMBL/GenBank/DDBJ databases">
        <title>Genomic and transcriptomic analysis on Apis cerana provide comprehensive insights into honey bee biology.</title>
        <authorList>
            <person name="Diao Q."/>
            <person name="Sun L."/>
            <person name="Zheng H."/>
            <person name="Zheng H."/>
            <person name="Xu S."/>
            <person name="Wang S."/>
            <person name="Zeng Z."/>
            <person name="Hu F."/>
            <person name="Su S."/>
            <person name="Wu J."/>
        </authorList>
    </citation>
    <scope>NUCLEOTIDE SEQUENCE [LARGE SCALE GENOMIC DNA]</scope>
    <source>
        <tissue evidence="13">Pupae without intestine</tissue>
    </source>
</reference>
<keyword evidence="7" id="KW-0496">Mitochondrion</keyword>
<accession>A0A2A3EKM3</accession>
<proteinExistence type="inferred from homology"/>